<dbReference type="WBParaSite" id="L893_g15878.t1">
    <property type="protein sequence ID" value="L893_g15878.t1"/>
    <property type="gene ID" value="L893_g15878"/>
</dbReference>
<dbReference type="AlphaFoldDB" id="A0A1I7YFJ1"/>
<protein>
    <submittedName>
        <fullName evidence="2">C2H2-type domain-containing protein</fullName>
    </submittedName>
</protein>
<name>A0A1I7YFJ1_9BILA</name>
<evidence type="ECO:0000313" key="2">
    <source>
        <dbReference type="WBParaSite" id="L893_g15878.t1"/>
    </source>
</evidence>
<dbReference type="Proteomes" id="UP000095287">
    <property type="component" value="Unplaced"/>
</dbReference>
<evidence type="ECO:0000313" key="1">
    <source>
        <dbReference type="Proteomes" id="UP000095287"/>
    </source>
</evidence>
<organism evidence="1 2">
    <name type="scientific">Steinernema glaseri</name>
    <dbReference type="NCBI Taxonomy" id="37863"/>
    <lineage>
        <taxon>Eukaryota</taxon>
        <taxon>Metazoa</taxon>
        <taxon>Ecdysozoa</taxon>
        <taxon>Nematoda</taxon>
        <taxon>Chromadorea</taxon>
        <taxon>Rhabditida</taxon>
        <taxon>Tylenchina</taxon>
        <taxon>Panagrolaimomorpha</taxon>
        <taxon>Strongyloidoidea</taxon>
        <taxon>Steinernematidae</taxon>
        <taxon>Steinernema</taxon>
    </lineage>
</organism>
<reference evidence="2" key="1">
    <citation type="submission" date="2016-11" db="UniProtKB">
        <authorList>
            <consortium name="WormBaseParasite"/>
        </authorList>
    </citation>
    <scope>IDENTIFICATION</scope>
</reference>
<proteinExistence type="predicted"/>
<keyword evidence="1" id="KW-1185">Reference proteome</keyword>
<accession>A0A1I7YFJ1</accession>
<sequence>MLLDNCDDVVCNQRPSSFVKHTRMYDHRKTQLFDRCSAQASPQSDGQKIKWSPSWFGSLQLSLKHAWRHLCDGYSSKAKKRRRDPWVAPRVKPV</sequence>